<feature type="compositionally biased region" description="Polar residues" evidence="1">
    <location>
        <begin position="18"/>
        <end position="32"/>
    </location>
</feature>
<feature type="region of interest" description="Disordered" evidence="1">
    <location>
        <begin position="18"/>
        <end position="37"/>
    </location>
</feature>
<protein>
    <submittedName>
        <fullName evidence="2">CIC11C00000000778</fullName>
    </submittedName>
</protein>
<organism evidence="2 3">
    <name type="scientific">Sungouiella intermedia</name>
    <dbReference type="NCBI Taxonomy" id="45354"/>
    <lineage>
        <taxon>Eukaryota</taxon>
        <taxon>Fungi</taxon>
        <taxon>Dikarya</taxon>
        <taxon>Ascomycota</taxon>
        <taxon>Saccharomycotina</taxon>
        <taxon>Pichiomycetes</taxon>
        <taxon>Metschnikowiaceae</taxon>
        <taxon>Sungouiella</taxon>
    </lineage>
</organism>
<evidence type="ECO:0000313" key="3">
    <source>
        <dbReference type="Proteomes" id="UP000182259"/>
    </source>
</evidence>
<name>A0A1L0C0D8_9ASCO</name>
<accession>A0A1L0C0D8</accession>
<dbReference type="EMBL" id="LT635768">
    <property type="protein sequence ID" value="SGZ56971.1"/>
    <property type="molecule type" value="Genomic_DNA"/>
</dbReference>
<dbReference type="AlphaFoldDB" id="A0A1L0C0D8"/>
<dbReference type="Proteomes" id="UP000182259">
    <property type="component" value="Chromosome V"/>
</dbReference>
<evidence type="ECO:0000313" key="2">
    <source>
        <dbReference type="EMBL" id="SGZ56971.1"/>
    </source>
</evidence>
<proteinExistence type="predicted"/>
<evidence type="ECO:0000256" key="1">
    <source>
        <dbReference type="SAM" id="MobiDB-lite"/>
    </source>
</evidence>
<sequence length="161" mass="17960">MSLAYLLTLLPLDDSSQFDATKPDSAQSNLEASESLPPLHDLSDQELGVLTARFELFAGAIGPFKARLAPIETFLDNFNKEICDLSDTLYSLQEMSSKLNHGLDLQRELVDQLNPIILDLMIPRQWLSPFSTNRSMRNGLITSVSLWRSSSLSKKYGTTLP</sequence>
<reference evidence="2 3" key="1">
    <citation type="submission" date="2016-10" db="EMBL/GenBank/DDBJ databases">
        <authorList>
            <person name="de Groot N.N."/>
        </authorList>
    </citation>
    <scope>NUCLEOTIDE SEQUENCE [LARGE SCALE GENOMIC DNA]</scope>
    <source>
        <strain evidence="2 3">PYCC 4715</strain>
    </source>
</reference>
<gene>
    <name evidence="2" type="ORF">SAMEA4029009_CIC11G00000000778</name>
</gene>